<dbReference type="EMBL" id="BMAW01111195">
    <property type="protein sequence ID" value="GFT46764.1"/>
    <property type="molecule type" value="Genomic_DNA"/>
</dbReference>
<dbReference type="Proteomes" id="UP000887013">
    <property type="component" value="Unassembled WGS sequence"/>
</dbReference>
<organism evidence="1 2">
    <name type="scientific">Nephila pilipes</name>
    <name type="common">Giant wood spider</name>
    <name type="synonym">Nephila maculata</name>
    <dbReference type="NCBI Taxonomy" id="299642"/>
    <lineage>
        <taxon>Eukaryota</taxon>
        <taxon>Metazoa</taxon>
        <taxon>Ecdysozoa</taxon>
        <taxon>Arthropoda</taxon>
        <taxon>Chelicerata</taxon>
        <taxon>Arachnida</taxon>
        <taxon>Araneae</taxon>
        <taxon>Araneomorphae</taxon>
        <taxon>Entelegynae</taxon>
        <taxon>Araneoidea</taxon>
        <taxon>Nephilidae</taxon>
        <taxon>Nephila</taxon>
    </lineage>
</organism>
<accession>A0A8X6P3T9</accession>
<dbReference type="AlphaFoldDB" id="A0A8X6P3T9"/>
<proteinExistence type="predicted"/>
<sequence>MEDKKFILRSGFGETSGEKKISILVGADFYCSLTKCFEGLNSSLIVVNTELGWSFLGKCGDVNEFTSVNLVLGDRNFMSAELRLFWKLESSGNINKETKEDYNRINDEYRNEGIVEESSSESEELCNEPPYYLFTKLSFVRNFEKYGKIS</sequence>
<gene>
    <name evidence="1" type="primary">X975_23991</name>
    <name evidence="1" type="ORF">NPIL_294641</name>
</gene>
<keyword evidence="2" id="KW-1185">Reference proteome</keyword>
<comment type="caution">
    <text evidence="1">The sequence shown here is derived from an EMBL/GenBank/DDBJ whole genome shotgun (WGS) entry which is preliminary data.</text>
</comment>
<evidence type="ECO:0000313" key="2">
    <source>
        <dbReference type="Proteomes" id="UP000887013"/>
    </source>
</evidence>
<evidence type="ECO:0000313" key="1">
    <source>
        <dbReference type="EMBL" id="GFT46764.1"/>
    </source>
</evidence>
<evidence type="ECO:0008006" key="3">
    <source>
        <dbReference type="Google" id="ProtNLM"/>
    </source>
</evidence>
<name>A0A8X6P3T9_NEPPI</name>
<protein>
    <recommendedName>
        <fullName evidence="3">Peptidase aspartic putative domain-containing protein</fullName>
    </recommendedName>
</protein>
<reference evidence="1" key="1">
    <citation type="submission" date="2020-08" db="EMBL/GenBank/DDBJ databases">
        <title>Multicomponent nature underlies the extraordinary mechanical properties of spider dragline silk.</title>
        <authorList>
            <person name="Kono N."/>
            <person name="Nakamura H."/>
            <person name="Mori M."/>
            <person name="Yoshida Y."/>
            <person name="Ohtoshi R."/>
            <person name="Malay A.D."/>
            <person name="Moran D.A.P."/>
            <person name="Tomita M."/>
            <person name="Numata K."/>
            <person name="Arakawa K."/>
        </authorList>
    </citation>
    <scope>NUCLEOTIDE SEQUENCE</scope>
</reference>